<comment type="caution">
    <text evidence="1">The sequence shown here is derived from an EMBL/GenBank/DDBJ whole genome shotgun (WGS) entry which is preliminary data.</text>
</comment>
<evidence type="ECO:0008006" key="3">
    <source>
        <dbReference type="Google" id="ProtNLM"/>
    </source>
</evidence>
<dbReference type="EMBL" id="JAWRVE010000139">
    <property type="protein sequence ID" value="KAL1854420.1"/>
    <property type="molecule type" value="Genomic_DNA"/>
</dbReference>
<gene>
    <name evidence="1" type="ORF">Daus18300_011439</name>
</gene>
<reference evidence="1 2" key="1">
    <citation type="journal article" date="2024" name="IMA Fungus">
        <title>IMA Genome - F19 : A genome assembly and annotation guide to empower mycologists, including annotated draft genome sequences of Ceratocystis pirilliformis, Diaporthe australafricana, Fusarium ophioides, Paecilomyces lecythidis, and Sporothrix stenoceras.</title>
        <authorList>
            <person name="Aylward J."/>
            <person name="Wilson A.M."/>
            <person name="Visagie C.M."/>
            <person name="Spraker J."/>
            <person name="Barnes I."/>
            <person name="Buitendag C."/>
            <person name="Ceriani C."/>
            <person name="Del Mar Angel L."/>
            <person name="du Plessis D."/>
            <person name="Fuchs T."/>
            <person name="Gasser K."/>
            <person name="Kramer D."/>
            <person name="Li W."/>
            <person name="Munsamy K."/>
            <person name="Piso A."/>
            <person name="Price J.L."/>
            <person name="Sonnekus B."/>
            <person name="Thomas C."/>
            <person name="van der Nest A."/>
            <person name="van Dijk A."/>
            <person name="van Heerden A."/>
            <person name="van Vuuren N."/>
            <person name="Yilmaz N."/>
            <person name="Duong T.A."/>
            <person name="van der Merwe N.A."/>
            <person name="Wingfield M.J."/>
            <person name="Wingfield B.D."/>
        </authorList>
    </citation>
    <scope>NUCLEOTIDE SEQUENCE [LARGE SCALE GENOMIC DNA]</scope>
    <source>
        <strain evidence="1 2">CMW 18300</strain>
    </source>
</reference>
<name>A0ABR3W6E7_9PEZI</name>
<dbReference type="Pfam" id="PF09797">
    <property type="entry name" value="NatB_MDM20"/>
    <property type="match status" value="1"/>
</dbReference>
<evidence type="ECO:0000313" key="1">
    <source>
        <dbReference type="EMBL" id="KAL1854420.1"/>
    </source>
</evidence>
<keyword evidence="2" id="KW-1185">Reference proteome</keyword>
<dbReference type="Proteomes" id="UP001583177">
    <property type="component" value="Unassembled WGS sequence"/>
</dbReference>
<accession>A0ABR3W6E7</accession>
<dbReference type="InterPro" id="IPR019183">
    <property type="entry name" value="NAA25_NatB_aux_su"/>
</dbReference>
<sequence length="1001" mass="109648">MSMYGRYYRPALKNSVDVQLQTAFNEGLWPNVTRLAAQRFKAKKDPYYEAVRICAESQMDTVTEKSAVVFAVDALVRDKTAVPDFDSIELYEWALKEAAPPLDFSQSIGVLRARWAKANPASPNVVECLKACVLAWDLVNAQQIAATLDKGQPGKNNGKNTFWSITLTHLLSISPQCPENMKVIFGKLSRMQLEKAATIAADAKATGRGLREEEEINLYYHVAGKEAYLKSLSAEGNPIGVLEQFRQGRKHLLQQSLQTLEEAGDWETIYSTCRQALSKEDENGKTSFLAFDMRIWKLFVKSASMKGDVEAAFTEVQEVLQKFVTVQGGVAPMYKKSIGLALLELAFSSPTSLLPPSLDAGKPSYRVIQLYLFIEQNVLQRATFDDVKEYVAQLTFQEAKYFIDNLVQSVAGKTPDAQRQVVVRVLEVKFRYFLTTCPLTQEYIAVVAEAGDSQLKCKFCSSTATKSCTSCLESVASTALFTYQDLDKTPEILKGLDKDPHVDLALAASSALLKLSGLRQTPSPTKLAPLSSVDVSRLLQATVILATQLSKTPNEIPLRLLLVQVYLLLGCASLAHSTWVPMDVKRTIQDALSPLFFDRLSSVSPGLFQHSGAGRQALTEPMTSYYSGCLRERSPVKIWDAFTAGSYTSILGMAEYSDRLRQSCTLVMAVVEERRAARAVGAKIEGGIEQAPLLAHITDDTTFVNAIDYGSFPNLESSHTAPLHDLVKLGPALTDERCRLALLTEHFLDVVTYKPPKDYKPTKANDAAARDKAYQIETYARLSEAMSTLLHRPSTPPTLTAAEHKYYTAISLLAALLHTALDTPKSSAPAPPVFSTAATAVRASLDALQVDFAAAPPRLAALPEGDVLHHLTGPLALATLRDTALAVRWAAAALMAFHGEQAARDRSGKSGLHKDVLAEAKGLEDVAGKALGLVRGRVKELKESLGLGGWLDRMEGWAFGEDELSGLVRDVVGEADFEEWGGRVVESWREGVKGFGMVKME</sequence>
<organism evidence="1 2">
    <name type="scientific">Diaporthe australafricana</name>
    <dbReference type="NCBI Taxonomy" id="127596"/>
    <lineage>
        <taxon>Eukaryota</taxon>
        <taxon>Fungi</taxon>
        <taxon>Dikarya</taxon>
        <taxon>Ascomycota</taxon>
        <taxon>Pezizomycotina</taxon>
        <taxon>Sordariomycetes</taxon>
        <taxon>Sordariomycetidae</taxon>
        <taxon>Diaporthales</taxon>
        <taxon>Diaporthaceae</taxon>
        <taxon>Diaporthe</taxon>
    </lineage>
</organism>
<protein>
    <recommendedName>
        <fullName evidence="3">N-acetyltransferase B complex non catalytic subunit</fullName>
    </recommendedName>
</protein>
<evidence type="ECO:0000313" key="2">
    <source>
        <dbReference type="Proteomes" id="UP001583177"/>
    </source>
</evidence>
<proteinExistence type="predicted"/>